<gene>
    <name evidence="1" type="ORF">LMG29542_07320</name>
</gene>
<accession>A0A6J5F8R8</accession>
<name>A0A6J5F8R8_9BURK</name>
<proteinExistence type="predicted"/>
<evidence type="ECO:0000313" key="2">
    <source>
        <dbReference type="Proteomes" id="UP000494363"/>
    </source>
</evidence>
<keyword evidence="2" id="KW-1185">Reference proteome</keyword>
<dbReference type="Gene3D" id="3.30.450.90">
    <property type="match status" value="1"/>
</dbReference>
<dbReference type="Proteomes" id="UP000494363">
    <property type="component" value="Unassembled WGS sequence"/>
</dbReference>
<dbReference type="EMBL" id="CADIKH010000079">
    <property type="protein sequence ID" value="CAB3773566.1"/>
    <property type="molecule type" value="Genomic_DNA"/>
</dbReference>
<dbReference type="RefSeq" id="WP_175232629.1">
    <property type="nucleotide sequence ID" value="NZ_CADIKH010000079.1"/>
</dbReference>
<sequence>MSQIASFRAKFSSLSVQLGDRQVTEIQINKLGKFWLKRRGSYYAERIGVPGLTYLLLSKLAEVTSSFKSLAVDRVARF</sequence>
<organism evidence="1 2">
    <name type="scientific">Paraburkholderia humisilvae</name>
    <dbReference type="NCBI Taxonomy" id="627669"/>
    <lineage>
        <taxon>Bacteria</taxon>
        <taxon>Pseudomonadati</taxon>
        <taxon>Pseudomonadota</taxon>
        <taxon>Betaproteobacteria</taxon>
        <taxon>Burkholderiales</taxon>
        <taxon>Burkholderiaceae</taxon>
        <taxon>Paraburkholderia</taxon>
    </lineage>
</organism>
<protein>
    <submittedName>
        <fullName evidence="1">Uncharacterized protein</fullName>
    </submittedName>
</protein>
<reference evidence="1 2" key="1">
    <citation type="submission" date="2020-04" db="EMBL/GenBank/DDBJ databases">
        <authorList>
            <person name="De Canck E."/>
        </authorList>
    </citation>
    <scope>NUCLEOTIDE SEQUENCE [LARGE SCALE GENOMIC DNA]</scope>
    <source>
        <strain evidence="1 2">LMG 29542</strain>
    </source>
</reference>
<evidence type="ECO:0000313" key="1">
    <source>
        <dbReference type="EMBL" id="CAB3773566.1"/>
    </source>
</evidence>
<dbReference type="AlphaFoldDB" id="A0A6J5F8R8"/>